<dbReference type="AlphaFoldDB" id="A0A062VNI9"/>
<keyword evidence="2" id="KW-1185">Reference proteome</keyword>
<dbReference type="EMBL" id="ARYM01000003">
    <property type="protein sequence ID" value="KCZ99829.1"/>
    <property type="molecule type" value="Genomic_DNA"/>
</dbReference>
<dbReference type="PANTHER" id="PTHR30319">
    <property type="entry name" value="PHENYLACETIC ACID REGULATOR-RELATED TRANSCRIPTIONAL REPRESSOR"/>
    <property type="match status" value="1"/>
</dbReference>
<evidence type="ECO:0000313" key="2">
    <source>
        <dbReference type="Proteomes" id="UP000027100"/>
    </source>
</evidence>
<dbReference type="PATRIC" id="fig|1280954.3.peg.617"/>
<dbReference type="STRING" id="1280954.HPO_03019"/>
<sequence length="277" mass="30523">MSQFSYHFAPLPPEALSARALILSLIASIGTGRQMIAGLIHAGALFGIEPATIRVAATRLLKEGLLESPERGLYVPGPRAQALTRRVQQWRDVAGKMVPWNGDWLVAMTHPLGRRDRKQLRNRERALALFGYQAAEAGLWVRPANLARALPDHQQDLTGIGADETMPILRVTEMTAPGLQDWAGLWSAADLEQSYQAALRAMTESLERLPRLSLADAARETLLTGQAVIRAINFDPLLPPELGNQKLFLEMVEAMGVYNERGQKCWRAYNAAVPSEA</sequence>
<dbReference type="InterPro" id="IPR036388">
    <property type="entry name" value="WH-like_DNA-bd_sf"/>
</dbReference>
<dbReference type="Gene3D" id="3.30.70.2650">
    <property type="match status" value="1"/>
</dbReference>
<organism evidence="1 2">
    <name type="scientific">Hyphomonas polymorpha PS728</name>
    <dbReference type="NCBI Taxonomy" id="1280954"/>
    <lineage>
        <taxon>Bacteria</taxon>
        <taxon>Pseudomonadati</taxon>
        <taxon>Pseudomonadota</taxon>
        <taxon>Alphaproteobacteria</taxon>
        <taxon>Hyphomonadales</taxon>
        <taxon>Hyphomonadaceae</taxon>
        <taxon>Hyphomonas</taxon>
    </lineage>
</organism>
<dbReference type="eggNOG" id="COG3327">
    <property type="taxonomic scope" value="Bacteria"/>
</dbReference>
<gene>
    <name evidence="1" type="ORF">HPO_03019</name>
</gene>
<accession>A0A062VNI9</accession>
<dbReference type="Gene3D" id="1.10.10.10">
    <property type="entry name" value="Winged helix-like DNA-binding domain superfamily/Winged helix DNA-binding domain"/>
    <property type="match status" value="1"/>
</dbReference>
<dbReference type="GO" id="GO:0006351">
    <property type="term" value="P:DNA-templated transcription"/>
    <property type="evidence" value="ECO:0007669"/>
    <property type="project" value="TreeGrafter"/>
</dbReference>
<comment type="caution">
    <text evidence="1">The sequence shown here is derived from an EMBL/GenBank/DDBJ whole genome shotgun (WGS) entry which is preliminary data.</text>
</comment>
<protein>
    <recommendedName>
        <fullName evidence="3">PaaX family transcriptional regulator</fullName>
    </recommendedName>
</protein>
<dbReference type="PANTHER" id="PTHR30319:SF1">
    <property type="entry name" value="TRANSCRIPTIONAL REPRESSOR PAAX"/>
    <property type="match status" value="1"/>
</dbReference>
<dbReference type="Proteomes" id="UP000027100">
    <property type="component" value="Unassembled WGS sequence"/>
</dbReference>
<reference evidence="1 2" key="1">
    <citation type="journal article" date="2014" name="Antonie Van Leeuwenhoek">
        <title>Hyphomonas beringensis sp. nov. and Hyphomonas chukchiensis sp. nov., isolated from surface seawater of the Bering Sea and Chukchi Sea.</title>
        <authorList>
            <person name="Li C."/>
            <person name="Lai Q."/>
            <person name="Li G."/>
            <person name="Dong C."/>
            <person name="Wang J."/>
            <person name="Liao Y."/>
            <person name="Shao Z."/>
        </authorList>
    </citation>
    <scope>NUCLEOTIDE SEQUENCE [LARGE SCALE GENOMIC DNA]</scope>
    <source>
        <strain evidence="1 2">PS728</strain>
    </source>
</reference>
<evidence type="ECO:0000313" key="1">
    <source>
        <dbReference type="EMBL" id="KCZ99829.1"/>
    </source>
</evidence>
<proteinExistence type="predicted"/>
<evidence type="ECO:0008006" key="3">
    <source>
        <dbReference type="Google" id="ProtNLM"/>
    </source>
</evidence>
<dbReference type="RefSeq" id="WP_241767853.1">
    <property type="nucleotide sequence ID" value="NZ_ARYM01000003.1"/>
</dbReference>
<name>A0A062VNI9_9PROT</name>